<accession>A0ACB5RTZ4</accession>
<protein>
    <submittedName>
        <fullName evidence="1">tRNA 2 -phosphotransferase 1 protein</fullName>
    </submittedName>
</protein>
<reference evidence="1" key="1">
    <citation type="submission" date="2024-09" db="EMBL/GenBank/DDBJ databases">
        <title>Draft Genome Sequences of Neofusicoccum parvum.</title>
        <authorList>
            <person name="Ashida A."/>
            <person name="Camagna M."/>
            <person name="Tanaka A."/>
            <person name="Takemoto D."/>
        </authorList>
    </citation>
    <scope>NUCLEOTIDE SEQUENCE</scope>
    <source>
        <strain evidence="1">PPO83</strain>
    </source>
</reference>
<keyword evidence="2" id="KW-1185">Reference proteome</keyword>
<dbReference type="Proteomes" id="UP001165186">
    <property type="component" value="Unassembled WGS sequence"/>
</dbReference>
<comment type="caution">
    <text evidence="1">The sequence shown here is derived from an EMBL/GenBank/DDBJ whole genome shotgun (WGS) entry which is preliminary data.</text>
</comment>
<organism evidence="1 2">
    <name type="scientific">Neofusicoccum parvum</name>
    <dbReference type="NCBI Taxonomy" id="310453"/>
    <lineage>
        <taxon>Eukaryota</taxon>
        <taxon>Fungi</taxon>
        <taxon>Dikarya</taxon>
        <taxon>Ascomycota</taxon>
        <taxon>Pezizomycotina</taxon>
        <taxon>Dothideomycetes</taxon>
        <taxon>Dothideomycetes incertae sedis</taxon>
        <taxon>Botryosphaeriales</taxon>
        <taxon>Botryosphaeriaceae</taxon>
        <taxon>Neofusicoccum</taxon>
    </lineage>
</organism>
<sequence>MKSLKVTFPELRAIVTSNDKQRFSLIPISEAPSATAPETPAAPAPSTDTSPDAPAPPAATSPDDASAYLIRANQGHSISSVSSATLLTPLTASTPDLPAVCVHGTTAAAWPAILASGGLRPMGRNHVHLAAGLPAGFEALEEEDGDETRQPVISGMRSSSRVLVYVDLARAMAAGVVFYRSANNVILTEGDAERKVLGVEFFKRVEDRKAKAVLVRDGVLVGDAGGGWLRAPERLRRPLAREALVARDPDRSVPGLICLLVCSAPAASSFRPKRPHPRPQPEHLRSQPQVPSADRGTPLSLSFSLPDTPAMQSKPAHPPPDDAAAAAQRKRKQNRISQQCLREKKAAMGGGPALDRLGADMRALRDGCERTGQVDAARLLAVSEGLVDENRALREALLRMRKKLLSLSGAADSAADDPIFQKMLAKEAAEATPAGGTGGASKRRKCSSASGRAGAARFGSSDAAGDALAPGHRDGSPGDEAFVDLHAESSESGASSSAGCQRLDPRLQGPAAHAASPAVDLSQLFQTTTSTAAREACPGFPGTAKTPQELCNAFAIPIAGLPQISLPNHAVLDAWMSRSYANFLSQKIENACIQYALRSRSCKVERGAAVEQMIEKSMVERLAEIAVHMMFDDVGLGRFINMLEGAREFLKSVVTCRIMLGCAKPPDLPDELDTECPPWATSTRPLVVDMIAWPSLRDQMIFHSSFYDLDEMTEDVINMTVVDVPEQQIALKMYNPSPKPYPDVPRPEDAEKPFKFSQQEYTLRILQIQNRDLCDIIARRMDSPASMDCTVNPCSDLQGSSPSPCITAKTDKRFKGWKLSSAFFRKYPFLQCSSLASSYPVYPSSQAPGY</sequence>
<proteinExistence type="predicted"/>
<gene>
    <name evidence="1" type="primary">g6041</name>
    <name evidence="1" type="ORF">NpPPO83_00006041</name>
</gene>
<evidence type="ECO:0000313" key="1">
    <source>
        <dbReference type="EMBL" id="GME23954.1"/>
    </source>
</evidence>
<evidence type="ECO:0000313" key="2">
    <source>
        <dbReference type="Proteomes" id="UP001165186"/>
    </source>
</evidence>
<name>A0ACB5RTZ4_9PEZI</name>
<dbReference type="EMBL" id="BSXG01000010">
    <property type="protein sequence ID" value="GME23954.1"/>
    <property type="molecule type" value="Genomic_DNA"/>
</dbReference>